<dbReference type="PROSITE" id="PS50850">
    <property type="entry name" value="MFS"/>
    <property type="match status" value="1"/>
</dbReference>
<feature type="transmembrane region" description="Helical" evidence="2">
    <location>
        <begin position="319"/>
        <end position="341"/>
    </location>
</feature>
<dbReference type="AlphaFoldDB" id="A0A6A6BWZ8"/>
<organism evidence="4 5">
    <name type="scientific">Zasmidium cellare ATCC 36951</name>
    <dbReference type="NCBI Taxonomy" id="1080233"/>
    <lineage>
        <taxon>Eukaryota</taxon>
        <taxon>Fungi</taxon>
        <taxon>Dikarya</taxon>
        <taxon>Ascomycota</taxon>
        <taxon>Pezizomycotina</taxon>
        <taxon>Dothideomycetes</taxon>
        <taxon>Dothideomycetidae</taxon>
        <taxon>Mycosphaerellales</taxon>
        <taxon>Mycosphaerellaceae</taxon>
        <taxon>Zasmidium</taxon>
    </lineage>
</organism>
<evidence type="ECO:0000259" key="3">
    <source>
        <dbReference type="PROSITE" id="PS50850"/>
    </source>
</evidence>
<dbReference type="InterPro" id="IPR036259">
    <property type="entry name" value="MFS_trans_sf"/>
</dbReference>
<keyword evidence="2" id="KW-1133">Transmembrane helix</keyword>
<feature type="transmembrane region" description="Helical" evidence="2">
    <location>
        <begin position="396"/>
        <end position="419"/>
    </location>
</feature>
<sequence length="435" mass="46753">MATLLRPLKWFLREFGLSSIHAVGRDAYIVIACRTLRMFAHGATTLILAPFLASLSTPDPYIGLFLTLTLLGDVILGLYLTLIADTFGRRRILLLGSLLMVLTGTTFALSSNYWILLFAAVLGVVSATGTDFGPFRSIEESGFGDFDKPHAGGFVYVGLEGRWGEGEAYRVVFWGYEGVGAVCAGLVCGLSGRCEMGKGDGGGYEIVGQTEEEIDLDDDSPPANKPKPQWWSMSTISPPTFSIMSKLWALLALESLSEGMAPYALTIYYMDQKFHPSKSTLGDVTSIAYFLSASTSIFAGSLARRFGLVNTMVFTHAPSSAAIMLFSAPTSFVLTVLLLFMRTGLNNLDQAPRAAFIAAVVKPSERTAVLGIAGMLRTIAAMPGPFVTGVLASKGLFGYAFVIAGAVRLVYDASLYVLFKGLEPVREEVREGDGP</sequence>
<reference evidence="4" key="1">
    <citation type="journal article" date="2020" name="Stud. Mycol.">
        <title>101 Dothideomycetes genomes: a test case for predicting lifestyles and emergence of pathogens.</title>
        <authorList>
            <person name="Haridas S."/>
            <person name="Albert R."/>
            <person name="Binder M."/>
            <person name="Bloem J."/>
            <person name="Labutti K."/>
            <person name="Salamov A."/>
            <person name="Andreopoulos B."/>
            <person name="Baker S."/>
            <person name="Barry K."/>
            <person name="Bills G."/>
            <person name="Bluhm B."/>
            <person name="Cannon C."/>
            <person name="Castanera R."/>
            <person name="Culley D."/>
            <person name="Daum C."/>
            <person name="Ezra D."/>
            <person name="Gonzalez J."/>
            <person name="Henrissat B."/>
            <person name="Kuo A."/>
            <person name="Liang C."/>
            <person name="Lipzen A."/>
            <person name="Lutzoni F."/>
            <person name="Magnuson J."/>
            <person name="Mondo S."/>
            <person name="Nolan M."/>
            <person name="Ohm R."/>
            <person name="Pangilinan J."/>
            <person name="Park H.-J."/>
            <person name="Ramirez L."/>
            <person name="Alfaro M."/>
            <person name="Sun H."/>
            <person name="Tritt A."/>
            <person name="Yoshinaga Y."/>
            <person name="Zwiers L.-H."/>
            <person name="Turgeon B."/>
            <person name="Goodwin S."/>
            <person name="Spatafora J."/>
            <person name="Crous P."/>
            <person name="Grigoriev I."/>
        </authorList>
    </citation>
    <scope>NUCLEOTIDE SEQUENCE</scope>
    <source>
        <strain evidence="4">ATCC 36951</strain>
    </source>
</reference>
<dbReference type="GO" id="GO:0022857">
    <property type="term" value="F:transmembrane transporter activity"/>
    <property type="evidence" value="ECO:0007669"/>
    <property type="project" value="InterPro"/>
</dbReference>
<name>A0A6A6BWZ8_ZASCE</name>
<feature type="transmembrane region" description="Helical" evidence="2">
    <location>
        <begin position="115"/>
        <end position="133"/>
    </location>
</feature>
<dbReference type="OrthoDB" id="10027823at2759"/>
<gene>
    <name evidence="4" type="ORF">M409DRAFT_61044</name>
</gene>
<dbReference type="SUPFAM" id="SSF103473">
    <property type="entry name" value="MFS general substrate transporter"/>
    <property type="match status" value="1"/>
</dbReference>
<feature type="transmembrane region" description="Helical" evidence="2">
    <location>
        <begin position="61"/>
        <end position="80"/>
    </location>
</feature>
<comment type="subcellular location">
    <subcellularLocation>
        <location evidence="1">Membrane</location>
        <topology evidence="1">Multi-pass membrane protein</topology>
    </subcellularLocation>
</comment>
<feature type="transmembrane region" description="Helical" evidence="2">
    <location>
        <begin position="92"/>
        <end position="109"/>
    </location>
</feature>
<dbReference type="PANTHER" id="PTHR23520:SF5">
    <property type="entry name" value="TRANSPORTER, PUTATIVE (AFU_ORTHOLOGUE AFUA_3G04000)-RELATED"/>
    <property type="match status" value="1"/>
</dbReference>
<dbReference type="Pfam" id="PF07690">
    <property type="entry name" value="MFS_1"/>
    <property type="match status" value="1"/>
</dbReference>
<dbReference type="RefSeq" id="XP_033660114.1">
    <property type="nucleotide sequence ID" value="XM_033814648.1"/>
</dbReference>
<dbReference type="GeneID" id="54567920"/>
<evidence type="ECO:0000256" key="2">
    <source>
        <dbReference type="SAM" id="Phobius"/>
    </source>
</evidence>
<protein>
    <recommendedName>
        <fullName evidence="3">Major facilitator superfamily (MFS) profile domain-containing protein</fullName>
    </recommendedName>
</protein>
<feature type="transmembrane region" description="Helical" evidence="2">
    <location>
        <begin position="287"/>
        <end position="307"/>
    </location>
</feature>
<keyword evidence="2" id="KW-0472">Membrane</keyword>
<dbReference type="Proteomes" id="UP000799537">
    <property type="component" value="Unassembled WGS sequence"/>
</dbReference>
<proteinExistence type="predicted"/>
<feature type="domain" description="Major facilitator superfamily (MFS) profile" evidence="3">
    <location>
        <begin position="243"/>
        <end position="435"/>
    </location>
</feature>
<dbReference type="InterPro" id="IPR020846">
    <property type="entry name" value="MFS_dom"/>
</dbReference>
<keyword evidence="5" id="KW-1185">Reference proteome</keyword>
<dbReference type="GO" id="GO:0000329">
    <property type="term" value="C:fungal-type vacuole membrane"/>
    <property type="evidence" value="ECO:0007669"/>
    <property type="project" value="TreeGrafter"/>
</dbReference>
<dbReference type="PANTHER" id="PTHR23520">
    <property type="entry name" value="TRANSPORTER, PUTATIVE (AFU_ORTHOLOGUE AFUA_3G04000)-RELATED"/>
    <property type="match status" value="1"/>
</dbReference>
<feature type="transmembrane region" description="Helical" evidence="2">
    <location>
        <begin position="247"/>
        <end position="267"/>
    </location>
</feature>
<feature type="transmembrane region" description="Helical" evidence="2">
    <location>
        <begin position="38"/>
        <end position="55"/>
    </location>
</feature>
<evidence type="ECO:0000313" key="5">
    <source>
        <dbReference type="Proteomes" id="UP000799537"/>
    </source>
</evidence>
<dbReference type="Gene3D" id="1.20.1250.20">
    <property type="entry name" value="MFS general substrate transporter like domains"/>
    <property type="match status" value="2"/>
</dbReference>
<dbReference type="InterPro" id="IPR011701">
    <property type="entry name" value="MFS"/>
</dbReference>
<evidence type="ECO:0000313" key="4">
    <source>
        <dbReference type="EMBL" id="KAF2159225.1"/>
    </source>
</evidence>
<evidence type="ECO:0000256" key="1">
    <source>
        <dbReference type="ARBA" id="ARBA00004141"/>
    </source>
</evidence>
<accession>A0A6A6BWZ8</accession>
<dbReference type="EMBL" id="ML993641">
    <property type="protein sequence ID" value="KAF2159225.1"/>
    <property type="molecule type" value="Genomic_DNA"/>
</dbReference>
<keyword evidence="2" id="KW-0812">Transmembrane</keyword>